<protein>
    <recommendedName>
        <fullName evidence="5">Short-chain dehydrogenase</fullName>
    </recommendedName>
</protein>
<name>A0A272EW28_9RHOO</name>
<dbReference type="EMBL" id="NMRN01000008">
    <property type="protein sequence ID" value="PAS94313.1"/>
    <property type="molecule type" value="Genomic_DNA"/>
</dbReference>
<reference evidence="2 3" key="2">
    <citation type="submission" date="2017-07" db="EMBL/GenBank/DDBJ databases">
        <title>Candidatus Dactylopiibacterium carminicum, a nitrogen-fixing symbiont of the cochineal insect Dactylopius coccus and Dactylopius opuntiae (Hemiptera: Coccoidea: Dactylopiidae).</title>
        <authorList>
            <person name="Vera A."/>
        </authorList>
    </citation>
    <scope>NUCLEOTIDE SEQUENCE [LARGE SCALE GENOMIC DNA]</scope>
    <source>
        <strain evidence="2 3">NFDCM</strain>
    </source>
</reference>
<comment type="caution">
    <text evidence="2">The sequence shown here is derived from an EMBL/GenBank/DDBJ whole genome shotgun (WGS) entry which is preliminary data.</text>
</comment>
<dbReference type="InterPro" id="IPR002347">
    <property type="entry name" value="SDR_fam"/>
</dbReference>
<dbReference type="Gene3D" id="3.40.50.720">
    <property type="entry name" value="NAD(P)-binding Rossmann-like Domain"/>
    <property type="match status" value="1"/>
</dbReference>
<accession>A0A272EW28</accession>
<dbReference type="Pfam" id="PF00106">
    <property type="entry name" value="adh_short"/>
    <property type="match status" value="1"/>
</dbReference>
<evidence type="ECO:0000313" key="1">
    <source>
        <dbReference type="EMBL" id="KAF7599493.1"/>
    </source>
</evidence>
<reference evidence="1 4" key="1">
    <citation type="submission" date="2016-08" db="EMBL/GenBank/DDBJ databases">
        <title>Candidatus Dactylopiibacterium carminicum genome sequence.</title>
        <authorList>
            <person name="Ramirez-Puebla S.T."/>
            <person name="Ormeno-Orrillo E."/>
            <person name="Vera-Ponce De Leon A."/>
            <person name="Luis L."/>
            <person name="Sanchez-Flores A."/>
            <person name="Monica R."/>
            <person name="Martinez-Romero E."/>
        </authorList>
    </citation>
    <scope>NUCLEOTIDE SEQUENCE [LARGE SCALE GENOMIC DNA]</scope>
    <source>
        <strain evidence="1">END1</strain>
    </source>
</reference>
<dbReference type="Proteomes" id="UP000216107">
    <property type="component" value="Unassembled WGS sequence"/>
</dbReference>
<dbReference type="PANTHER" id="PTHR45458:SF1">
    <property type="entry name" value="SHORT CHAIN DEHYDROGENASE"/>
    <property type="match status" value="1"/>
</dbReference>
<dbReference type="Proteomes" id="UP000623509">
    <property type="component" value="Unassembled WGS sequence"/>
</dbReference>
<dbReference type="GO" id="GO:0016616">
    <property type="term" value="F:oxidoreductase activity, acting on the CH-OH group of donors, NAD or NADP as acceptor"/>
    <property type="evidence" value="ECO:0007669"/>
    <property type="project" value="TreeGrafter"/>
</dbReference>
<proteinExistence type="predicted"/>
<dbReference type="PANTHER" id="PTHR45458">
    <property type="entry name" value="SHORT-CHAIN DEHYDROGENASE/REDUCTASE SDR"/>
    <property type="match status" value="1"/>
</dbReference>
<dbReference type="AlphaFoldDB" id="A0A272EW28"/>
<sequence>MPGASTFLIKETREMSKTVLIAGASRGIGLELAVQYAAEGWQVIAGCRNPEAARSWLAPDVELMKLDVVDTDSIARASKP</sequence>
<keyword evidence="4" id="KW-1185">Reference proteome</keyword>
<evidence type="ECO:0000313" key="4">
    <source>
        <dbReference type="Proteomes" id="UP000623509"/>
    </source>
</evidence>
<organism evidence="2 3">
    <name type="scientific">Candidatus Dactylopiibacterium carminicum</name>
    <dbReference type="NCBI Taxonomy" id="857335"/>
    <lineage>
        <taxon>Bacteria</taxon>
        <taxon>Pseudomonadati</taxon>
        <taxon>Pseudomonadota</taxon>
        <taxon>Betaproteobacteria</taxon>
        <taxon>Rhodocyclales</taxon>
        <taxon>Rhodocyclaceae</taxon>
        <taxon>Candidatus Dactylopiibacterium</taxon>
    </lineage>
</organism>
<gene>
    <name evidence="1" type="ORF">BGI27_07400</name>
    <name evidence="2" type="ORF">CGU29_04710</name>
</gene>
<dbReference type="InterPro" id="IPR036291">
    <property type="entry name" value="NAD(P)-bd_dom_sf"/>
</dbReference>
<evidence type="ECO:0000313" key="3">
    <source>
        <dbReference type="Proteomes" id="UP000216107"/>
    </source>
</evidence>
<dbReference type="EMBL" id="MDUX01000019">
    <property type="protein sequence ID" value="KAF7599493.1"/>
    <property type="molecule type" value="Genomic_DNA"/>
</dbReference>
<evidence type="ECO:0000313" key="2">
    <source>
        <dbReference type="EMBL" id="PAS94313.1"/>
    </source>
</evidence>
<dbReference type="InterPro" id="IPR052184">
    <property type="entry name" value="SDR_enzymes"/>
</dbReference>
<dbReference type="SUPFAM" id="SSF51735">
    <property type="entry name" value="NAD(P)-binding Rossmann-fold domains"/>
    <property type="match status" value="1"/>
</dbReference>
<evidence type="ECO:0008006" key="5">
    <source>
        <dbReference type="Google" id="ProtNLM"/>
    </source>
</evidence>
<dbReference type="OrthoDB" id="5786478at2"/>